<dbReference type="InterPro" id="IPR023561">
    <property type="entry name" value="Carbonic_anhydrase_a-class"/>
</dbReference>
<dbReference type="PROSITE" id="PS51144">
    <property type="entry name" value="ALPHA_CA_2"/>
    <property type="match status" value="1"/>
</dbReference>
<evidence type="ECO:0000256" key="4">
    <source>
        <dbReference type="ARBA" id="ARBA00022833"/>
    </source>
</evidence>
<comment type="caution">
    <text evidence="8">The sequence shown here is derived from an EMBL/GenBank/DDBJ whole genome shotgun (WGS) entry which is preliminary data.</text>
</comment>
<dbReference type="PANTHER" id="PTHR18952">
    <property type="entry name" value="CARBONIC ANHYDRASE"/>
    <property type="match status" value="1"/>
</dbReference>
<dbReference type="EC" id="4.2.1.1" evidence="2"/>
<feature type="domain" description="Alpha-carbonic anhydrase" evidence="7">
    <location>
        <begin position="59"/>
        <end position="282"/>
    </location>
</feature>
<evidence type="ECO:0000256" key="3">
    <source>
        <dbReference type="ARBA" id="ARBA00022723"/>
    </source>
</evidence>
<reference evidence="8 9" key="1">
    <citation type="journal article" date="2016" name="Genome Biol. Evol.">
        <title>Gene Family Evolution Reflects Adaptation to Soil Environmental Stressors in the Genome of the Collembolan Orchesella cincta.</title>
        <authorList>
            <person name="Faddeeva-Vakhrusheva A."/>
            <person name="Derks M.F."/>
            <person name="Anvar S.Y."/>
            <person name="Agamennone V."/>
            <person name="Suring W."/>
            <person name="Smit S."/>
            <person name="van Straalen N.M."/>
            <person name="Roelofs D."/>
        </authorList>
    </citation>
    <scope>NUCLEOTIDE SEQUENCE [LARGE SCALE GENOMIC DNA]</scope>
    <source>
        <tissue evidence="8">Mixed pool</tissue>
    </source>
</reference>
<accession>A0A1D2MHQ4</accession>
<dbReference type="SUPFAM" id="SSF51069">
    <property type="entry name" value="Carbonic anhydrase"/>
    <property type="match status" value="1"/>
</dbReference>
<keyword evidence="3" id="KW-0479">Metal-binding</keyword>
<dbReference type="SMART" id="SM01057">
    <property type="entry name" value="Carb_anhydrase"/>
    <property type="match status" value="1"/>
</dbReference>
<evidence type="ECO:0000256" key="5">
    <source>
        <dbReference type="ARBA" id="ARBA00023239"/>
    </source>
</evidence>
<comment type="similarity">
    <text evidence="1">Belongs to the alpha-carbonic anhydrase family.</text>
</comment>
<gene>
    <name evidence="8" type="ORF">Ocin01_14322</name>
</gene>
<evidence type="ECO:0000313" key="8">
    <source>
        <dbReference type="EMBL" id="ODM92364.1"/>
    </source>
</evidence>
<sequence length="282" mass="31807">MDILVYKWISYTIHFHKRSYHRLSEKYFQIKSNIEIMSSWTILWGLTVVITVFCSVSGKEFCYNDDEGCGPNTDAWSGTCRNGTRQSPIDLPSTQNASGYGIISLQLKNYRGSFFRIRNSGHTLVVDFVGESGQNEGPSAKILRFPDPLKVTPYSYGQVREYKLSSAHFHWGTKGSEHCINKVCSAMELHLVHYLAKYKSPTEALDSKDPNALAVIGVLIDTNPKKREASIDTTSALAPIIKNLDKVLEPTENQYTVVNESLDLTPLLVTESPFIFIRTKDR</sequence>
<dbReference type="STRING" id="48709.A0A1D2MHQ4"/>
<dbReference type="InterPro" id="IPR036398">
    <property type="entry name" value="CA_dom_sf"/>
</dbReference>
<proteinExistence type="inferred from homology"/>
<evidence type="ECO:0000259" key="7">
    <source>
        <dbReference type="PROSITE" id="PS51144"/>
    </source>
</evidence>
<dbReference type="PANTHER" id="PTHR18952:SF265">
    <property type="entry name" value="CARBONIC ANHYDRASE"/>
    <property type="match status" value="1"/>
</dbReference>
<evidence type="ECO:0000256" key="6">
    <source>
        <dbReference type="ARBA" id="ARBA00048348"/>
    </source>
</evidence>
<dbReference type="AlphaFoldDB" id="A0A1D2MHQ4"/>
<dbReference type="OrthoDB" id="429145at2759"/>
<evidence type="ECO:0000313" key="9">
    <source>
        <dbReference type="Proteomes" id="UP000094527"/>
    </source>
</evidence>
<keyword evidence="5" id="KW-0456">Lyase</keyword>
<evidence type="ECO:0000256" key="2">
    <source>
        <dbReference type="ARBA" id="ARBA00012925"/>
    </source>
</evidence>
<dbReference type="EMBL" id="LJIJ01001251">
    <property type="protein sequence ID" value="ODM92364.1"/>
    <property type="molecule type" value="Genomic_DNA"/>
</dbReference>
<dbReference type="Gene3D" id="3.10.200.10">
    <property type="entry name" value="Alpha carbonic anhydrase"/>
    <property type="match status" value="1"/>
</dbReference>
<evidence type="ECO:0000256" key="1">
    <source>
        <dbReference type="ARBA" id="ARBA00010718"/>
    </source>
</evidence>
<dbReference type="GO" id="GO:0004089">
    <property type="term" value="F:carbonate dehydratase activity"/>
    <property type="evidence" value="ECO:0007669"/>
    <property type="project" value="UniProtKB-EC"/>
</dbReference>
<comment type="catalytic activity">
    <reaction evidence="6">
        <text>hydrogencarbonate + H(+) = CO2 + H2O</text>
        <dbReference type="Rhea" id="RHEA:10748"/>
        <dbReference type="ChEBI" id="CHEBI:15377"/>
        <dbReference type="ChEBI" id="CHEBI:15378"/>
        <dbReference type="ChEBI" id="CHEBI:16526"/>
        <dbReference type="ChEBI" id="CHEBI:17544"/>
        <dbReference type="EC" id="4.2.1.1"/>
    </reaction>
</comment>
<dbReference type="Proteomes" id="UP000094527">
    <property type="component" value="Unassembled WGS sequence"/>
</dbReference>
<dbReference type="GO" id="GO:0008270">
    <property type="term" value="F:zinc ion binding"/>
    <property type="evidence" value="ECO:0007669"/>
    <property type="project" value="InterPro"/>
</dbReference>
<name>A0A1D2MHQ4_ORCCI</name>
<protein>
    <recommendedName>
        <fullName evidence="2">carbonic anhydrase</fullName>
        <ecNumber evidence="2">4.2.1.1</ecNumber>
    </recommendedName>
</protein>
<dbReference type="Pfam" id="PF00194">
    <property type="entry name" value="Carb_anhydrase"/>
    <property type="match status" value="1"/>
</dbReference>
<organism evidence="8 9">
    <name type="scientific">Orchesella cincta</name>
    <name type="common">Springtail</name>
    <name type="synonym">Podura cincta</name>
    <dbReference type="NCBI Taxonomy" id="48709"/>
    <lineage>
        <taxon>Eukaryota</taxon>
        <taxon>Metazoa</taxon>
        <taxon>Ecdysozoa</taxon>
        <taxon>Arthropoda</taxon>
        <taxon>Hexapoda</taxon>
        <taxon>Collembola</taxon>
        <taxon>Entomobryomorpha</taxon>
        <taxon>Entomobryoidea</taxon>
        <taxon>Orchesellidae</taxon>
        <taxon>Orchesellinae</taxon>
        <taxon>Orchesella</taxon>
    </lineage>
</organism>
<dbReference type="InterPro" id="IPR001148">
    <property type="entry name" value="CA_dom"/>
</dbReference>
<keyword evidence="4" id="KW-0862">Zinc</keyword>
<keyword evidence="9" id="KW-1185">Reference proteome</keyword>